<comment type="subcellular location">
    <subcellularLocation>
        <location evidence="5">Cytoplasm</location>
    </subcellularLocation>
</comment>
<gene>
    <name evidence="7" type="primary">ruvX</name>
    <name evidence="7" type="ORF">P0M35_06785</name>
</gene>
<evidence type="ECO:0000256" key="3">
    <source>
        <dbReference type="ARBA" id="ARBA00022722"/>
    </source>
</evidence>
<evidence type="ECO:0000256" key="1">
    <source>
        <dbReference type="ARBA" id="ARBA00022490"/>
    </source>
</evidence>
<dbReference type="GO" id="GO:0000967">
    <property type="term" value="P:rRNA 5'-end processing"/>
    <property type="evidence" value="ECO:0007669"/>
    <property type="project" value="UniProtKB-UniRule"/>
</dbReference>
<dbReference type="Gene3D" id="3.30.420.140">
    <property type="entry name" value="YqgF/RNase H-like domain"/>
    <property type="match status" value="1"/>
</dbReference>
<dbReference type="InterPro" id="IPR012337">
    <property type="entry name" value="RNaseH-like_sf"/>
</dbReference>
<dbReference type="GO" id="GO:0005829">
    <property type="term" value="C:cytosol"/>
    <property type="evidence" value="ECO:0007669"/>
    <property type="project" value="TreeGrafter"/>
</dbReference>
<dbReference type="HAMAP" id="MF_00651">
    <property type="entry name" value="Nuclease_YqgF"/>
    <property type="match status" value="1"/>
</dbReference>
<feature type="domain" description="YqgF/RNase H-like" evidence="6">
    <location>
        <begin position="4"/>
        <end position="102"/>
    </location>
</feature>
<dbReference type="InterPro" id="IPR005227">
    <property type="entry name" value="YqgF"/>
</dbReference>
<evidence type="ECO:0000256" key="2">
    <source>
        <dbReference type="ARBA" id="ARBA00022517"/>
    </source>
</evidence>
<evidence type="ECO:0000313" key="8">
    <source>
        <dbReference type="Proteomes" id="UP001221302"/>
    </source>
</evidence>
<dbReference type="SMART" id="SM00732">
    <property type="entry name" value="YqgFc"/>
    <property type="match status" value="1"/>
</dbReference>
<dbReference type="GO" id="GO:0004518">
    <property type="term" value="F:nuclease activity"/>
    <property type="evidence" value="ECO:0007669"/>
    <property type="project" value="UniProtKB-KW"/>
</dbReference>
<name>A0AAE3NZZ2_9BACT</name>
<dbReference type="NCBIfam" id="TIGR00250">
    <property type="entry name" value="RNAse_H_YqgF"/>
    <property type="match status" value="1"/>
</dbReference>
<comment type="function">
    <text evidence="5">Could be a nuclease involved in processing of the 5'-end of pre-16S rRNA.</text>
</comment>
<organism evidence="7 8">
    <name type="scientific">Stygiobacter electus</name>
    <dbReference type="NCBI Taxonomy" id="3032292"/>
    <lineage>
        <taxon>Bacteria</taxon>
        <taxon>Pseudomonadati</taxon>
        <taxon>Ignavibacteriota</taxon>
        <taxon>Ignavibacteria</taxon>
        <taxon>Ignavibacteriales</taxon>
        <taxon>Melioribacteraceae</taxon>
        <taxon>Stygiobacter</taxon>
    </lineage>
</organism>
<evidence type="ECO:0000256" key="5">
    <source>
        <dbReference type="HAMAP-Rule" id="MF_00651"/>
    </source>
</evidence>
<dbReference type="AlphaFoldDB" id="A0AAE3NZZ2"/>
<comment type="caution">
    <text evidence="7">The sequence shown here is derived from an EMBL/GenBank/DDBJ whole genome shotgun (WGS) entry which is preliminary data.</text>
</comment>
<keyword evidence="1 5" id="KW-0963">Cytoplasm</keyword>
<accession>A0AAE3NZZ2</accession>
<dbReference type="EMBL" id="JARGDL010000007">
    <property type="protein sequence ID" value="MDF1611849.1"/>
    <property type="molecule type" value="Genomic_DNA"/>
</dbReference>
<proteinExistence type="inferred from homology"/>
<protein>
    <recommendedName>
        <fullName evidence="5">Putative pre-16S rRNA nuclease</fullName>
        <ecNumber evidence="5">3.1.-.-</ecNumber>
    </recommendedName>
</protein>
<dbReference type="RefSeq" id="WP_321535615.1">
    <property type="nucleotide sequence ID" value="NZ_JARGDL010000007.1"/>
</dbReference>
<dbReference type="PANTHER" id="PTHR33317:SF4">
    <property type="entry name" value="POLYNUCLEOTIDYL TRANSFERASE, RIBONUCLEASE H-LIKE SUPERFAMILY PROTEIN"/>
    <property type="match status" value="1"/>
</dbReference>
<keyword evidence="8" id="KW-1185">Reference proteome</keyword>
<sequence>MEEKRILAIDYGSKRIGIAITDPLNMFAYPLTTLSNDSRFFENLKKIIDDYHVIKIIVGTPLKESGESSITSLAVEKFVEELKKKINLPIELIDERYSSEIAKQRIIESVKSKKRRRDKSLIDKNAAAVILEDYMKSL</sequence>
<dbReference type="GO" id="GO:0016788">
    <property type="term" value="F:hydrolase activity, acting on ester bonds"/>
    <property type="evidence" value="ECO:0007669"/>
    <property type="project" value="UniProtKB-UniRule"/>
</dbReference>
<keyword evidence="3 5" id="KW-0540">Nuclease</keyword>
<keyword evidence="2 5" id="KW-0690">Ribosome biogenesis</keyword>
<dbReference type="InterPro" id="IPR006641">
    <property type="entry name" value="YqgF/RNaseH-like_dom"/>
</dbReference>
<evidence type="ECO:0000313" key="7">
    <source>
        <dbReference type="EMBL" id="MDF1611849.1"/>
    </source>
</evidence>
<dbReference type="SUPFAM" id="SSF53098">
    <property type="entry name" value="Ribonuclease H-like"/>
    <property type="match status" value="1"/>
</dbReference>
<comment type="similarity">
    <text evidence="5">Belongs to the YqgF HJR family.</text>
</comment>
<dbReference type="Proteomes" id="UP001221302">
    <property type="component" value="Unassembled WGS sequence"/>
</dbReference>
<keyword evidence="4 5" id="KW-0378">Hydrolase</keyword>
<dbReference type="CDD" id="cd16964">
    <property type="entry name" value="YqgF"/>
    <property type="match status" value="1"/>
</dbReference>
<dbReference type="EC" id="3.1.-.-" evidence="5"/>
<reference evidence="7" key="1">
    <citation type="submission" date="2023-03" db="EMBL/GenBank/DDBJ databases">
        <title>Stygiobacter electus gen. nov., sp. nov., facultatively anaerobic thermotolerant bacterium of the class Ignavibacteria from a well of Yessentuki mineral water deposit.</title>
        <authorList>
            <person name="Podosokorskaya O.A."/>
            <person name="Elcheninov A.G."/>
            <person name="Petrova N.F."/>
            <person name="Zavarzina D.G."/>
            <person name="Kublanov I.V."/>
            <person name="Merkel A.Y."/>
        </authorList>
    </citation>
    <scope>NUCLEOTIDE SEQUENCE</scope>
    <source>
        <strain evidence="7">09-Me</strain>
    </source>
</reference>
<dbReference type="Pfam" id="PF03652">
    <property type="entry name" value="RuvX"/>
    <property type="match status" value="1"/>
</dbReference>
<evidence type="ECO:0000259" key="6">
    <source>
        <dbReference type="SMART" id="SM00732"/>
    </source>
</evidence>
<evidence type="ECO:0000256" key="4">
    <source>
        <dbReference type="ARBA" id="ARBA00022801"/>
    </source>
</evidence>
<dbReference type="PANTHER" id="PTHR33317">
    <property type="entry name" value="POLYNUCLEOTIDYL TRANSFERASE, RIBONUCLEASE H-LIKE SUPERFAMILY PROTEIN"/>
    <property type="match status" value="1"/>
</dbReference>
<dbReference type="InterPro" id="IPR037027">
    <property type="entry name" value="YqgF/RNaseH-like_dom_sf"/>
</dbReference>